<reference evidence="1 2" key="1">
    <citation type="journal article" date="2023" name="Arcadia Sci">
        <title>De novo assembly of a long-read Amblyomma americanum tick genome.</title>
        <authorList>
            <person name="Chou S."/>
            <person name="Poskanzer K.E."/>
            <person name="Rollins M."/>
            <person name="Thuy-Boun P.S."/>
        </authorList>
    </citation>
    <scope>NUCLEOTIDE SEQUENCE [LARGE SCALE GENOMIC DNA]</scope>
    <source>
        <strain evidence="1">F_SG_1</strain>
        <tissue evidence="1">Salivary glands</tissue>
    </source>
</reference>
<comment type="caution">
    <text evidence="1">The sequence shown here is derived from an EMBL/GenBank/DDBJ whole genome shotgun (WGS) entry which is preliminary data.</text>
</comment>
<dbReference type="EMBL" id="JARKHS020009594">
    <property type="protein sequence ID" value="KAK8779646.1"/>
    <property type="molecule type" value="Genomic_DNA"/>
</dbReference>
<name>A0AAQ4EXQ6_AMBAM</name>
<keyword evidence="2" id="KW-1185">Reference proteome</keyword>
<organism evidence="1 2">
    <name type="scientific">Amblyomma americanum</name>
    <name type="common">Lone star tick</name>
    <dbReference type="NCBI Taxonomy" id="6943"/>
    <lineage>
        <taxon>Eukaryota</taxon>
        <taxon>Metazoa</taxon>
        <taxon>Ecdysozoa</taxon>
        <taxon>Arthropoda</taxon>
        <taxon>Chelicerata</taxon>
        <taxon>Arachnida</taxon>
        <taxon>Acari</taxon>
        <taxon>Parasitiformes</taxon>
        <taxon>Ixodida</taxon>
        <taxon>Ixodoidea</taxon>
        <taxon>Ixodidae</taxon>
        <taxon>Amblyomminae</taxon>
        <taxon>Amblyomma</taxon>
    </lineage>
</organism>
<protein>
    <submittedName>
        <fullName evidence="1">Uncharacterized protein</fullName>
    </submittedName>
</protein>
<evidence type="ECO:0000313" key="2">
    <source>
        <dbReference type="Proteomes" id="UP001321473"/>
    </source>
</evidence>
<proteinExistence type="predicted"/>
<dbReference type="Proteomes" id="UP001321473">
    <property type="component" value="Unassembled WGS sequence"/>
</dbReference>
<evidence type="ECO:0000313" key="1">
    <source>
        <dbReference type="EMBL" id="KAK8779646.1"/>
    </source>
</evidence>
<accession>A0AAQ4EXQ6</accession>
<gene>
    <name evidence="1" type="ORF">V5799_019013</name>
</gene>
<sequence length="74" mass="8297">METTTRRQIGSRVKCRTLPVTQPSKVDIVISVNDTNRDAKKSYDVLDTLTITSGFEFKVRRTNAVNAGLVLKNQ</sequence>
<dbReference type="AlphaFoldDB" id="A0AAQ4EXQ6"/>